<dbReference type="SUPFAM" id="SSF53474">
    <property type="entry name" value="alpha/beta-Hydrolases"/>
    <property type="match status" value="1"/>
</dbReference>
<dbReference type="InterPro" id="IPR001375">
    <property type="entry name" value="Peptidase_S9_cat"/>
</dbReference>
<keyword evidence="5" id="KW-0720">Serine protease</keyword>
<keyword evidence="3" id="KW-0732">Signal</keyword>
<dbReference type="Pfam" id="PF00326">
    <property type="entry name" value="Peptidase_S9"/>
    <property type="match status" value="1"/>
</dbReference>
<dbReference type="InterPro" id="IPR029058">
    <property type="entry name" value="AB_hydrolase_fold"/>
</dbReference>
<feature type="domain" description="Peptidase S9 prolyl oligopeptidase catalytic" evidence="7">
    <location>
        <begin position="378"/>
        <end position="586"/>
    </location>
</feature>
<evidence type="ECO:0000256" key="4">
    <source>
        <dbReference type="ARBA" id="ARBA00022801"/>
    </source>
</evidence>
<dbReference type="Pfam" id="PF07676">
    <property type="entry name" value="PD40"/>
    <property type="match status" value="1"/>
</dbReference>
<comment type="similarity">
    <text evidence="1">Belongs to the peptidase S9C family.</text>
</comment>
<evidence type="ECO:0000256" key="2">
    <source>
        <dbReference type="ARBA" id="ARBA00022670"/>
    </source>
</evidence>
<keyword evidence="9" id="KW-1185">Reference proteome</keyword>
<accession>A0A9W7XS33</accession>
<comment type="caution">
    <text evidence="8">The sequence shown here is derived from an EMBL/GenBank/DDBJ whole genome shotgun (WGS) entry which is preliminary data.</text>
</comment>
<dbReference type="Gene3D" id="2.120.10.60">
    <property type="entry name" value="Tricorn protease N-terminal domain"/>
    <property type="match status" value="1"/>
</dbReference>
<gene>
    <name evidence="8" type="primary">dpp5_1</name>
    <name evidence="8" type="ORF">LPJ64_000303</name>
</gene>
<reference evidence="8" key="1">
    <citation type="submission" date="2022-07" db="EMBL/GenBank/DDBJ databases">
        <title>Phylogenomic reconstructions and comparative analyses of Kickxellomycotina fungi.</title>
        <authorList>
            <person name="Reynolds N.K."/>
            <person name="Stajich J.E."/>
            <person name="Barry K."/>
            <person name="Grigoriev I.V."/>
            <person name="Crous P."/>
            <person name="Smith M.E."/>
        </authorList>
    </citation>
    <scope>NUCLEOTIDE SEQUENCE</scope>
    <source>
        <strain evidence="8">NBRC 105413</strain>
    </source>
</reference>
<dbReference type="SUPFAM" id="SSF69304">
    <property type="entry name" value="Tricorn protease N-terminal domain"/>
    <property type="match status" value="1"/>
</dbReference>
<dbReference type="Proteomes" id="UP001145021">
    <property type="component" value="Unassembled WGS sequence"/>
</dbReference>
<organism evidence="8 9">
    <name type="scientific">Coemansia asiatica</name>
    <dbReference type="NCBI Taxonomy" id="1052880"/>
    <lineage>
        <taxon>Eukaryota</taxon>
        <taxon>Fungi</taxon>
        <taxon>Fungi incertae sedis</taxon>
        <taxon>Zoopagomycota</taxon>
        <taxon>Kickxellomycotina</taxon>
        <taxon>Kickxellomycetes</taxon>
        <taxon>Kickxellales</taxon>
        <taxon>Kickxellaceae</taxon>
        <taxon>Coemansia</taxon>
    </lineage>
</organism>
<dbReference type="EMBL" id="JANBOH010000006">
    <property type="protein sequence ID" value="KAJ1648354.1"/>
    <property type="molecule type" value="Genomic_DNA"/>
</dbReference>
<evidence type="ECO:0000256" key="6">
    <source>
        <dbReference type="ARBA" id="ARBA00032829"/>
    </source>
</evidence>
<dbReference type="GO" id="GO:0004252">
    <property type="term" value="F:serine-type endopeptidase activity"/>
    <property type="evidence" value="ECO:0007669"/>
    <property type="project" value="TreeGrafter"/>
</dbReference>
<feature type="non-terminal residue" evidence="8">
    <location>
        <position position="1"/>
    </location>
</feature>
<sequence>ISPNKKGALFVTSYYDPEINKSTSYLSYIDISSGNITQLTEERTGTLVANPIWFDDEQFGFMRRGALYKQELKPDSTPDLLYNPPVAISNVAYRANEDLVSFMASVYPNASLSESAHSKRGEQSRFDSALVYDNLWARHWDEWTTLEKPNVFVIKLNRTEDGIWKLGSEINLTSKLPQCPDPRIRWCIDDYTISPSGDQIAFLSRPPINNMTWSTNVDVFLVSTTGQSRPRLLTPRINGMASSPVFSSDGKRLAWLQMETPGYESDINRIYVHNIAARETIAVAYDWDLSPHSLVWSSDDKYLYAITSVKGRNLLVSIEIATGKREELTSIGAVGSVRPVDEKGMLLTHSAQDEPGDIHLLEVSSCKTKQLTFVNKDHTQWNPNMYAGAGFATVVINFHGSSGYGKNFTDSIRHKWGDYPYVDIMRGVDYVVNKFKFVDSSRMVALGGSYGGYMVNWLNGHTDRFKALVSHDGKFNTISGYYGTDELWFPEWDLGKPWEVSGRAILEENNPERFAANFKTPTLFIQGEKDFRIPVTESLGAWAMLRRRDIPSRLVYFPDEGHWVNRPANSVRWYTEVLDWITAWTNTTAPYKIRETN</sequence>
<evidence type="ECO:0000256" key="1">
    <source>
        <dbReference type="ARBA" id="ARBA00010040"/>
    </source>
</evidence>
<proteinExistence type="inferred from homology"/>
<dbReference type="FunFam" id="3.40.50.1820:FF:000028">
    <property type="entry name" value="S9 family peptidase"/>
    <property type="match status" value="1"/>
</dbReference>
<keyword evidence="2" id="KW-0645">Protease</keyword>
<evidence type="ECO:0000259" key="7">
    <source>
        <dbReference type="Pfam" id="PF00326"/>
    </source>
</evidence>
<dbReference type="Gene3D" id="3.40.50.1820">
    <property type="entry name" value="alpha/beta hydrolase"/>
    <property type="match status" value="1"/>
</dbReference>
<dbReference type="PANTHER" id="PTHR42776:SF13">
    <property type="entry name" value="DIPEPTIDYL-PEPTIDASE 5"/>
    <property type="match status" value="1"/>
</dbReference>
<evidence type="ECO:0000256" key="5">
    <source>
        <dbReference type="ARBA" id="ARBA00022825"/>
    </source>
</evidence>
<dbReference type="PANTHER" id="PTHR42776">
    <property type="entry name" value="SERINE PEPTIDASE S9 FAMILY MEMBER"/>
    <property type="match status" value="1"/>
</dbReference>
<evidence type="ECO:0000256" key="3">
    <source>
        <dbReference type="ARBA" id="ARBA00022729"/>
    </source>
</evidence>
<dbReference type="AlphaFoldDB" id="A0A9W7XS33"/>
<name>A0A9W7XS33_9FUNG</name>
<evidence type="ECO:0000313" key="8">
    <source>
        <dbReference type="EMBL" id="KAJ1648354.1"/>
    </source>
</evidence>
<dbReference type="InterPro" id="IPR011659">
    <property type="entry name" value="WD40"/>
</dbReference>
<protein>
    <recommendedName>
        <fullName evidence="6">Dipeptidyl-peptidase V</fullName>
    </recommendedName>
</protein>
<dbReference type="GO" id="GO:0006508">
    <property type="term" value="P:proteolysis"/>
    <property type="evidence" value="ECO:0007669"/>
    <property type="project" value="UniProtKB-KW"/>
</dbReference>
<evidence type="ECO:0000313" key="9">
    <source>
        <dbReference type="Proteomes" id="UP001145021"/>
    </source>
</evidence>
<keyword evidence="4" id="KW-0378">Hydrolase</keyword>